<name>A0ABS4CHF5_9ENTE</name>
<sequence length="281" mass="33135">MNDKQEQKRISKPELRRLSALLDSREIEILQTINNVKFITANQLQRIFFTKNENQATNLRACNRQVNKLKKYGLIASLEQRIGGKRAGSGSTIWTISSAGFQLLRLDEIKSMKGTRKKLYEPNILFLEHTLAISEAFARLKELDQQKKIELLEVQHEPRCWRTFSLKNTPTFLKPDLFARFAQTDEYEEFYFLELDQATEAPSRVVKKCKFYISYYNSGIEQRSNGVFPYVVWITVNEKRREQLTRYIHEYLPKAEMLFRVITIDEFETLLTGDQTERKED</sequence>
<dbReference type="Proteomes" id="UP000673375">
    <property type="component" value="Unassembled WGS sequence"/>
</dbReference>
<protein>
    <submittedName>
        <fullName evidence="1">Replication-relaxation family protein</fullName>
    </submittedName>
</protein>
<gene>
    <name evidence="1" type="ORF">I6N96_05060</name>
</gene>
<dbReference type="EMBL" id="JAEDXU010000002">
    <property type="protein sequence ID" value="MBP1045638.1"/>
    <property type="molecule type" value="Genomic_DNA"/>
</dbReference>
<evidence type="ECO:0000313" key="2">
    <source>
        <dbReference type="Proteomes" id="UP000673375"/>
    </source>
</evidence>
<keyword evidence="2" id="KW-1185">Reference proteome</keyword>
<reference evidence="1 2" key="1">
    <citation type="submission" date="2020-12" db="EMBL/GenBank/DDBJ databases">
        <title>Vagococcus allomyrinae sp. nov. and Enterococcus lavae sp. nov., isolated from the larvae of Allomyrina dichotoma.</title>
        <authorList>
            <person name="Lee S.D."/>
        </authorList>
    </citation>
    <scope>NUCLEOTIDE SEQUENCE [LARGE SCALE GENOMIC DNA]</scope>
    <source>
        <strain evidence="1 2">BWM-S5</strain>
    </source>
</reference>
<organism evidence="1 2">
    <name type="scientific">Enterococcus larvae</name>
    <dbReference type="NCBI Taxonomy" id="2794352"/>
    <lineage>
        <taxon>Bacteria</taxon>
        <taxon>Bacillati</taxon>
        <taxon>Bacillota</taxon>
        <taxon>Bacilli</taxon>
        <taxon>Lactobacillales</taxon>
        <taxon>Enterococcaceae</taxon>
        <taxon>Enterococcus</taxon>
    </lineage>
</organism>
<comment type="caution">
    <text evidence="1">The sequence shown here is derived from an EMBL/GenBank/DDBJ whole genome shotgun (WGS) entry which is preliminary data.</text>
</comment>
<accession>A0ABS4CHF5</accession>
<dbReference type="Pfam" id="PF13814">
    <property type="entry name" value="Replic_Relax"/>
    <property type="match status" value="1"/>
</dbReference>
<proteinExistence type="predicted"/>
<evidence type="ECO:0000313" key="1">
    <source>
        <dbReference type="EMBL" id="MBP1045638.1"/>
    </source>
</evidence>
<dbReference type="InterPro" id="IPR025855">
    <property type="entry name" value="Replic_Relax"/>
</dbReference>
<dbReference type="RefSeq" id="WP_209556426.1">
    <property type="nucleotide sequence ID" value="NZ_JAEDXU010000002.1"/>
</dbReference>